<accession>A0ABU5IA60</accession>
<keyword evidence="2" id="KW-0732">Signal</keyword>
<feature type="signal peptide" evidence="2">
    <location>
        <begin position="1"/>
        <end position="24"/>
    </location>
</feature>
<keyword evidence="4" id="KW-1185">Reference proteome</keyword>
<proteinExistence type="predicted"/>
<evidence type="ECO:0000256" key="1">
    <source>
        <dbReference type="SAM" id="MobiDB-lite"/>
    </source>
</evidence>
<evidence type="ECO:0000313" key="4">
    <source>
        <dbReference type="Proteomes" id="UP001293718"/>
    </source>
</evidence>
<feature type="compositionally biased region" description="Low complexity" evidence="1">
    <location>
        <begin position="78"/>
        <end position="94"/>
    </location>
</feature>
<name>A0ABU5IA60_9BURK</name>
<evidence type="ECO:0000313" key="3">
    <source>
        <dbReference type="EMBL" id="MDZ5455420.1"/>
    </source>
</evidence>
<organism evidence="3 4">
    <name type="scientific">Azohydromonas lata</name>
    <dbReference type="NCBI Taxonomy" id="45677"/>
    <lineage>
        <taxon>Bacteria</taxon>
        <taxon>Pseudomonadati</taxon>
        <taxon>Pseudomonadota</taxon>
        <taxon>Betaproteobacteria</taxon>
        <taxon>Burkholderiales</taxon>
        <taxon>Sphaerotilaceae</taxon>
        <taxon>Azohydromonas</taxon>
    </lineage>
</organism>
<dbReference type="EMBL" id="JAXOJX010000002">
    <property type="protein sequence ID" value="MDZ5455420.1"/>
    <property type="molecule type" value="Genomic_DNA"/>
</dbReference>
<sequence length="184" mass="18920">MSRVLPRAAVALAAALLAACGADTGELQAWMERERQAASAPALPPLVLPVLAPETAVAFVAEGVEPVQNPFDAHRLDPAPAAASAPAGGAADVPDPGREREPLEAFPLDSLRMVGSLAGDGRMQALVQAPGAIHTVQVGNRLGTQGARITAITETAITLRERVRDAAGAWSERGATLALQETGR</sequence>
<dbReference type="PROSITE" id="PS51257">
    <property type="entry name" value="PROKAR_LIPOPROTEIN"/>
    <property type="match status" value="1"/>
</dbReference>
<dbReference type="Pfam" id="PF04351">
    <property type="entry name" value="PilP"/>
    <property type="match status" value="1"/>
</dbReference>
<dbReference type="Proteomes" id="UP001293718">
    <property type="component" value="Unassembled WGS sequence"/>
</dbReference>
<gene>
    <name evidence="3" type="ORF">SM757_02410</name>
</gene>
<dbReference type="PIRSF" id="PIRSF016481">
    <property type="entry name" value="Pilus_assembly_PilP"/>
    <property type="match status" value="1"/>
</dbReference>
<dbReference type="InterPro" id="IPR007446">
    <property type="entry name" value="PilP"/>
</dbReference>
<reference evidence="3 4" key="1">
    <citation type="submission" date="2023-11" db="EMBL/GenBank/DDBJ databases">
        <title>Draft genome of Azohydromonas lata strain H1 (DSM1123), a polyhydroxyalkanoate producer.</title>
        <authorList>
            <person name="Traversa D."/>
            <person name="D'Addabbo P."/>
            <person name="Pazzani C."/>
            <person name="Manzari C."/>
            <person name="Chiara M."/>
            <person name="Scrascia M."/>
        </authorList>
    </citation>
    <scope>NUCLEOTIDE SEQUENCE [LARGE SCALE GENOMIC DNA]</scope>
    <source>
        <strain evidence="3 4">H1</strain>
    </source>
</reference>
<dbReference type="Gene3D" id="2.30.30.830">
    <property type="match status" value="1"/>
</dbReference>
<dbReference type="RefSeq" id="WP_322464249.1">
    <property type="nucleotide sequence ID" value="NZ_JAXOJX010000002.1"/>
</dbReference>
<evidence type="ECO:0000256" key="2">
    <source>
        <dbReference type="SAM" id="SignalP"/>
    </source>
</evidence>
<feature type="region of interest" description="Disordered" evidence="1">
    <location>
        <begin position="73"/>
        <end position="100"/>
    </location>
</feature>
<feature type="chain" id="PRO_5046001118" evidence="2">
    <location>
        <begin position="25"/>
        <end position="184"/>
    </location>
</feature>
<protein>
    <submittedName>
        <fullName evidence="3">Pilus assembly protein PilP</fullName>
    </submittedName>
</protein>
<comment type="caution">
    <text evidence="3">The sequence shown here is derived from an EMBL/GenBank/DDBJ whole genome shotgun (WGS) entry which is preliminary data.</text>
</comment>